<dbReference type="InterPro" id="IPR015886">
    <property type="entry name" value="H2TH_FPG"/>
</dbReference>
<proteinExistence type="predicted"/>
<name>A0A6C0KTR4_9ZZZZ</name>
<feature type="domain" description="Formamidopyrimidine-DNA glycosylase H2TH DNA-binding" evidence="1">
    <location>
        <begin position="84"/>
        <end position="167"/>
    </location>
</feature>
<accession>A0A6C0KTR4</accession>
<dbReference type="GO" id="GO:0016799">
    <property type="term" value="F:hydrolase activity, hydrolyzing N-glycosyl compounds"/>
    <property type="evidence" value="ECO:0007669"/>
    <property type="project" value="InterPro"/>
</dbReference>
<dbReference type="AlphaFoldDB" id="A0A6C0KTR4"/>
<dbReference type="Gene3D" id="1.10.8.50">
    <property type="match status" value="1"/>
</dbReference>
<dbReference type="EMBL" id="MN740961">
    <property type="protein sequence ID" value="QHU20077.1"/>
    <property type="molecule type" value="Genomic_DNA"/>
</dbReference>
<protein>
    <recommendedName>
        <fullName evidence="1">Formamidopyrimidine-DNA glycosylase H2TH DNA-binding domain-containing protein</fullName>
    </recommendedName>
</protein>
<dbReference type="SUPFAM" id="SSF46946">
    <property type="entry name" value="S13-like H2TH domain"/>
    <property type="match status" value="1"/>
</dbReference>
<dbReference type="InterPro" id="IPR010979">
    <property type="entry name" value="Ribosomal_uS13-like_H2TH"/>
</dbReference>
<dbReference type="GO" id="GO:0008270">
    <property type="term" value="F:zinc ion binding"/>
    <property type="evidence" value="ECO:0007669"/>
    <property type="project" value="InterPro"/>
</dbReference>
<dbReference type="SMART" id="SM01232">
    <property type="entry name" value="H2TH"/>
    <property type="match status" value="1"/>
</dbReference>
<evidence type="ECO:0000259" key="1">
    <source>
        <dbReference type="SMART" id="SM01232"/>
    </source>
</evidence>
<dbReference type="GO" id="GO:0003684">
    <property type="term" value="F:damaged DNA binding"/>
    <property type="evidence" value="ECO:0007669"/>
    <property type="project" value="InterPro"/>
</dbReference>
<sequence>MPEGIEVFILAKVLKDIGYVCHSLGKHLILTHPYTGELYNYTFGLAGRVKINEGSLELIKINHPRIVSGEMTKINNVKEVEEKLGIDWMFATREQLEIVIRSWLGRKKQIGALLIDQKEICGIGVTWASEILHISKIHPTLKTNLLQFLDLINGLLDAIISTREKYVKIYYRIITKDRKKFVNSWFHNLYEERKNYLKVYGKGEILRVSGRNFYIDKPIDKPKNDSLGSTKQSPT</sequence>
<reference evidence="2" key="1">
    <citation type="journal article" date="2020" name="Nature">
        <title>Giant virus diversity and host interactions through global metagenomics.</title>
        <authorList>
            <person name="Schulz F."/>
            <person name="Roux S."/>
            <person name="Paez-Espino D."/>
            <person name="Jungbluth S."/>
            <person name="Walsh D.A."/>
            <person name="Denef V.J."/>
            <person name="McMahon K.D."/>
            <person name="Konstantinidis K.T."/>
            <person name="Eloe-Fadrosh E.A."/>
            <person name="Kyrpides N.C."/>
            <person name="Woyke T."/>
        </authorList>
    </citation>
    <scope>NUCLEOTIDE SEQUENCE</scope>
    <source>
        <strain evidence="2">GVMAG-S-3300013014-136</strain>
    </source>
</reference>
<evidence type="ECO:0000313" key="2">
    <source>
        <dbReference type="EMBL" id="QHU20077.1"/>
    </source>
</evidence>
<organism evidence="2">
    <name type="scientific">viral metagenome</name>
    <dbReference type="NCBI Taxonomy" id="1070528"/>
    <lineage>
        <taxon>unclassified sequences</taxon>
        <taxon>metagenomes</taxon>
        <taxon>organismal metagenomes</taxon>
    </lineage>
</organism>
<dbReference type="GO" id="GO:0003906">
    <property type="term" value="F:DNA-(apurinic or apyrimidinic site) endonuclease activity"/>
    <property type="evidence" value="ECO:0007669"/>
    <property type="project" value="InterPro"/>
</dbReference>
<dbReference type="GO" id="GO:0006284">
    <property type="term" value="P:base-excision repair"/>
    <property type="evidence" value="ECO:0007669"/>
    <property type="project" value="InterPro"/>
</dbReference>